<dbReference type="AlphaFoldDB" id="A0A5C8KBS8"/>
<keyword evidence="5" id="KW-0663">Pyridoxal phosphate</keyword>
<dbReference type="GO" id="GO:0030170">
    <property type="term" value="F:pyridoxal phosphate binding"/>
    <property type="evidence" value="ECO:0007669"/>
    <property type="project" value="InterPro"/>
</dbReference>
<comment type="cofactor">
    <cofactor evidence="1">
        <name>pyridoxal 5'-phosphate</name>
        <dbReference type="ChEBI" id="CHEBI:597326"/>
    </cofactor>
</comment>
<evidence type="ECO:0000256" key="4">
    <source>
        <dbReference type="ARBA" id="ARBA00022679"/>
    </source>
</evidence>
<evidence type="ECO:0000256" key="3">
    <source>
        <dbReference type="ARBA" id="ARBA00022576"/>
    </source>
</evidence>
<dbReference type="EC" id="2.6.1.2" evidence="6"/>
<proteinExistence type="inferred from homology"/>
<dbReference type="InterPro" id="IPR004839">
    <property type="entry name" value="Aminotransferase_I/II_large"/>
</dbReference>
<dbReference type="InterPro" id="IPR051926">
    <property type="entry name" value="Ala_Aminotransferase"/>
</dbReference>
<dbReference type="InterPro" id="IPR015421">
    <property type="entry name" value="PyrdxlP-dep_Trfase_major"/>
</dbReference>
<dbReference type="EMBL" id="VRTY01000026">
    <property type="protein sequence ID" value="TXK47947.1"/>
    <property type="molecule type" value="Genomic_DNA"/>
</dbReference>
<dbReference type="GO" id="GO:0004021">
    <property type="term" value="F:L-alanine:2-oxoglutarate aminotransferase activity"/>
    <property type="evidence" value="ECO:0007669"/>
    <property type="project" value="UniProtKB-EC"/>
</dbReference>
<dbReference type="SUPFAM" id="SSF53383">
    <property type="entry name" value="PLP-dependent transferases"/>
    <property type="match status" value="1"/>
</dbReference>
<sequence length="419" mass="47281">MIQRSSRLDNVFYEIRGPIFEKAQELERQGYKITKLNIGNPAPFGFDTPDEIIHDMILNLRNAQGYTDSKGLFAARKAVMHYMQSKSVRDVQIDDIIIGNGVSELILMSMQALLNNGDEILIPSPDYPLWTASVTLSGGKPVHYLCDEQSDWYPDLEDMERKITSRTKGIVIINPNNPTGTVYPSDVLQKIVQIAERHKLIIFSDEIYDKILYDDTAHFSTAALSDDVLFLTYSGLSKNYRAAGFRAGWVVISGKKSIAKSYIEGLNALASMRLCSNAPSQFVIQTALGGYQSINDLVLPKGRLRRQRDVCYDKLTSIPGITCVKPKGAFYMFPKIDVKKFNILDDQQFILDLLIDQRMLLVQGSGFNWSKPDHFRVVYLPTVEELNETMDKLALFLETYKGSKTIHLPKGLEVGIDMN</sequence>
<dbReference type="Gene3D" id="3.90.1150.10">
    <property type="entry name" value="Aspartate Aminotransferase, domain 1"/>
    <property type="match status" value="1"/>
</dbReference>
<evidence type="ECO:0000313" key="9">
    <source>
        <dbReference type="Proteomes" id="UP000321926"/>
    </source>
</evidence>
<accession>A0A5C8KBS8</accession>
<comment type="similarity">
    <text evidence="2">Belongs to the class-I pyridoxal-phosphate-dependent aminotransferase family.</text>
</comment>
<keyword evidence="3 8" id="KW-0032">Aminotransferase</keyword>
<dbReference type="RefSeq" id="WP_147921368.1">
    <property type="nucleotide sequence ID" value="NZ_VRTY01000026.1"/>
</dbReference>
<protein>
    <recommendedName>
        <fullName evidence="6">alanine transaminase</fullName>
        <ecNumber evidence="6">2.6.1.2</ecNumber>
    </recommendedName>
</protein>
<dbReference type="Proteomes" id="UP000321926">
    <property type="component" value="Unassembled WGS sequence"/>
</dbReference>
<dbReference type="Gene3D" id="3.40.640.10">
    <property type="entry name" value="Type I PLP-dependent aspartate aminotransferase-like (Major domain)"/>
    <property type="match status" value="1"/>
</dbReference>
<name>A0A5C8KBS8_9BACT</name>
<evidence type="ECO:0000313" key="8">
    <source>
        <dbReference type="EMBL" id="TXK47947.1"/>
    </source>
</evidence>
<dbReference type="OrthoDB" id="1489696at2"/>
<organism evidence="8 9">
    <name type="scientific">Pontibacter qinzhouensis</name>
    <dbReference type="NCBI Taxonomy" id="2603253"/>
    <lineage>
        <taxon>Bacteria</taxon>
        <taxon>Pseudomonadati</taxon>
        <taxon>Bacteroidota</taxon>
        <taxon>Cytophagia</taxon>
        <taxon>Cytophagales</taxon>
        <taxon>Hymenobacteraceae</taxon>
        <taxon>Pontibacter</taxon>
    </lineage>
</organism>
<evidence type="ECO:0000256" key="5">
    <source>
        <dbReference type="ARBA" id="ARBA00022898"/>
    </source>
</evidence>
<dbReference type="Pfam" id="PF00155">
    <property type="entry name" value="Aminotran_1_2"/>
    <property type="match status" value="1"/>
</dbReference>
<evidence type="ECO:0000256" key="1">
    <source>
        <dbReference type="ARBA" id="ARBA00001933"/>
    </source>
</evidence>
<evidence type="ECO:0000259" key="7">
    <source>
        <dbReference type="Pfam" id="PF00155"/>
    </source>
</evidence>
<dbReference type="InterPro" id="IPR015422">
    <property type="entry name" value="PyrdxlP-dep_Trfase_small"/>
</dbReference>
<dbReference type="PANTHER" id="PTHR43488">
    <property type="entry name" value="GLUTAMATE-PYRUVATE AMINOTRANSFERASE ALAA"/>
    <property type="match status" value="1"/>
</dbReference>
<keyword evidence="4 8" id="KW-0808">Transferase</keyword>
<keyword evidence="9" id="KW-1185">Reference proteome</keyword>
<evidence type="ECO:0000256" key="2">
    <source>
        <dbReference type="ARBA" id="ARBA00007441"/>
    </source>
</evidence>
<reference evidence="8 9" key="1">
    <citation type="submission" date="2019-08" db="EMBL/GenBank/DDBJ databases">
        <authorList>
            <person name="Shi S."/>
        </authorList>
    </citation>
    <scope>NUCLEOTIDE SEQUENCE [LARGE SCALE GENOMIC DNA]</scope>
    <source>
        <strain evidence="8 9">GY10130</strain>
    </source>
</reference>
<dbReference type="PANTHER" id="PTHR43488:SF2">
    <property type="entry name" value="GLUTAMATE-PYRUVATE AMINOTRANSFERASE ALAA"/>
    <property type="match status" value="1"/>
</dbReference>
<comment type="caution">
    <text evidence="8">The sequence shown here is derived from an EMBL/GenBank/DDBJ whole genome shotgun (WGS) entry which is preliminary data.</text>
</comment>
<dbReference type="CDD" id="cd00609">
    <property type="entry name" value="AAT_like"/>
    <property type="match status" value="1"/>
</dbReference>
<evidence type="ECO:0000256" key="6">
    <source>
        <dbReference type="ARBA" id="ARBA00026106"/>
    </source>
</evidence>
<feature type="domain" description="Aminotransferase class I/classII large" evidence="7">
    <location>
        <begin position="32"/>
        <end position="392"/>
    </location>
</feature>
<dbReference type="InterPro" id="IPR015424">
    <property type="entry name" value="PyrdxlP-dep_Trfase"/>
</dbReference>
<gene>
    <name evidence="8" type="ORF">FVR03_08760</name>
</gene>